<comment type="caution">
    <text evidence="4">The sequence shown here is derived from an EMBL/GenBank/DDBJ whole genome shotgun (WGS) entry which is preliminary data.</text>
</comment>
<gene>
    <name evidence="4" type="ORF">HO133_000583</name>
</gene>
<dbReference type="InterPro" id="IPR025110">
    <property type="entry name" value="AMP-bd_C"/>
</dbReference>
<reference evidence="4 5" key="1">
    <citation type="journal article" date="2020" name="Genomics">
        <title>Complete, high-quality genomes from long-read metagenomic sequencing of two wolf lichen thalli reveals enigmatic genome architecture.</title>
        <authorList>
            <person name="McKenzie S.K."/>
            <person name="Walston R.F."/>
            <person name="Allen J.L."/>
        </authorList>
    </citation>
    <scope>NUCLEOTIDE SEQUENCE [LARGE SCALE GENOMIC DNA]</scope>
    <source>
        <strain evidence="4">WasteWater1</strain>
    </source>
</reference>
<dbReference type="PANTHER" id="PTHR24096:SF194">
    <property type="entry name" value="AMP-DEPENDENT SYNTHETASE_LIGASE DOMAIN-CONTAINING PROTEIN"/>
    <property type="match status" value="1"/>
</dbReference>
<dbReference type="Pfam" id="PF00501">
    <property type="entry name" value="AMP-binding"/>
    <property type="match status" value="1"/>
</dbReference>
<feature type="domain" description="AMP-binding enzyme C-terminal" evidence="3">
    <location>
        <begin position="457"/>
        <end position="534"/>
    </location>
</feature>
<keyword evidence="5" id="KW-1185">Reference proteome</keyword>
<evidence type="ECO:0000256" key="1">
    <source>
        <dbReference type="ARBA" id="ARBA00006432"/>
    </source>
</evidence>
<evidence type="ECO:0000259" key="3">
    <source>
        <dbReference type="Pfam" id="PF13193"/>
    </source>
</evidence>
<dbReference type="AlphaFoldDB" id="A0A8H6CHM2"/>
<dbReference type="EMBL" id="JACCJB010000010">
    <property type="protein sequence ID" value="KAF6223740.1"/>
    <property type="molecule type" value="Genomic_DNA"/>
</dbReference>
<dbReference type="GeneID" id="59329002"/>
<dbReference type="RefSeq" id="XP_037152957.1">
    <property type="nucleotide sequence ID" value="XM_037291522.1"/>
</dbReference>
<comment type="similarity">
    <text evidence="1">Belongs to the ATP-dependent AMP-binding enzyme family.</text>
</comment>
<protein>
    <submittedName>
        <fullName evidence="4">Uncharacterized protein</fullName>
    </submittedName>
</protein>
<dbReference type="InterPro" id="IPR045851">
    <property type="entry name" value="AMP-bd_C_sf"/>
</dbReference>
<dbReference type="GO" id="GO:0016405">
    <property type="term" value="F:CoA-ligase activity"/>
    <property type="evidence" value="ECO:0007669"/>
    <property type="project" value="TreeGrafter"/>
</dbReference>
<dbReference type="PANTHER" id="PTHR24096">
    <property type="entry name" value="LONG-CHAIN-FATTY-ACID--COA LIGASE"/>
    <property type="match status" value="1"/>
</dbReference>
<dbReference type="PROSITE" id="PS00455">
    <property type="entry name" value="AMP_BINDING"/>
    <property type="match status" value="1"/>
</dbReference>
<evidence type="ECO:0000259" key="2">
    <source>
        <dbReference type="Pfam" id="PF00501"/>
    </source>
</evidence>
<feature type="domain" description="AMP-dependent synthetase/ligase" evidence="2">
    <location>
        <begin position="43"/>
        <end position="406"/>
    </location>
</feature>
<dbReference type="InterPro" id="IPR020845">
    <property type="entry name" value="AMP-binding_CS"/>
</dbReference>
<dbReference type="CDD" id="cd05911">
    <property type="entry name" value="Firefly_Luc_like"/>
    <property type="match status" value="1"/>
</dbReference>
<evidence type="ECO:0000313" key="4">
    <source>
        <dbReference type="EMBL" id="KAF6223740.1"/>
    </source>
</evidence>
<dbReference type="FunFam" id="3.30.300.30:FF:000007">
    <property type="entry name" value="4-coumarate--CoA ligase 2"/>
    <property type="match status" value="1"/>
</dbReference>
<name>A0A8H6CHM2_9LECA</name>
<evidence type="ECO:0000313" key="5">
    <source>
        <dbReference type="Proteomes" id="UP000593566"/>
    </source>
</evidence>
<dbReference type="SUPFAM" id="SSF56801">
    <property type="entry name" value="Acetyl-CoA synthetase-like"/>
    <property type="match status" value="1"/>
</dbReference>
<dbReference type="Gene3D" id="3.40.50.12780">
    <property type="entry name" value="N-terminal domain of ligase-like"/>
    <property type="match status" value="1"/>
</dbReference>
<dbReference type="Proteomes" id="UP000593566">
    <property type="component" value="Unassembled WGS sequence"/>
</dbReference>
<dbReference type="InterPro" id="IPR000873">
    <property type="entry name" value="AMP-dep_synth/lig_dom"/>
</dbReference>
<proteinExistence type="inferred from homology"/>
<sequence>MVIRSPYPDLKIPEQDILTYLFGSEKSLSETPLWINAASPDTYLSLRTGLQWIKRLAIGLDKLGVKKGEVLMIVSPNHIFVPVAYLGAVGSGRIFSGANPLYTADELSFQIRNTGARVLLVHPTLLDTARKASKAAGLAEDRLYLFSDTEHKPVDGIQDWRSMLGSPPDASRYNRPRLLGLESKKQIATVNYSSGTTGLPKGVMVTHYNLIANAEQTMFLKNVEKPEFKRTGKYSVADERWIGFLPLYHAYGQLNTILMAAKLVVPVYIMSAFVYEEMLHVVQKYRITELQVVPPILVLMSKHPATANYDLSSITKISSGAAPLSQSLQMDCRQRFPANVGQGWGMTEITCTGLVAPGGIEDHTGSVGVLIPNCEIKLINENGKEVEMGERGEIYIKGPNVSPGYWKNEKATRETMLEGGWLRSGDVAVTDERGWFYIVDRLKELIKVSGLQVAPAELEAVLLTHPAVADAGVVGVQDSFDAQEYPRAYVLLSSKGAASSEEIQEWIKSKVAKYKYLTGGVVFVDEVPKSATGKIQRKTLREWAKKDGQQGTTKL</sequence>
<organism evidence="4 5">
    <name type="scientific">Letharia lupina</name>
    <dbReference type="NCBI Taxonomy" id="560253"/>
    <lineage>
        <taxon>Eukaryota</taxon>
        <taxon>Fungi</taxon>
        <taxon>Dikarya</taxon>
        <taxon>Ascomycota</taxon>
        <taxon>Pezizomycotina</taxon>
        <taxon>Lecanoromycetes</taxon>
        <taxon>OSLEUM clade</taxon>
        <taxon>Lecanoromycetidae</taxon>
        <taxon>Lecanorales</taxon>
        <taxon>Lecanorineae</taxon>
        <taxon>Parmeliaceae</taxon>
        <taxon>Letharia</taxon>
    </lineage>
</organism>
<accession>A0A8H6CHM2</accession>
<dbReference type="Gene3D" id="3.30.300.30">
    <property type="match status" value="1"/>
</dbReference>
<dbReference type="InterPro" id="IPR042099">
    <property type="entry name" value="ANL_N_sf"/>
</dbReference>
<dbReference type="Pfam" id="PF13193">
    <property type="entry name" value="AMP-binding_C"/>
    <property type="match status" value="1"/>
</dbReference>